<evidence type="ECO:0000313" key="4">
    <source>
        <dbReference type="Proteomes" id="UP000094527"/>
    </source>
</evidence>
<feature type="compositionally biased region" description="Polar residues" evidence="1">
    <location>
        <begin position="88"/>
        <end position="99"/>
    </location>
</feature>
<keyword evidence="2" id="KW-0472">Membrane</keyword>
<protein>
    <submittedName>
        <fullName evidence="3">Uncharacterized protein</fullName>
    </submittedName>
</protein>
<feature type="region of interest" description="Disordered" evidence="1">
    <location>
        <begin position="78"/>
        <end position="119"/>
    </location>
</feature>
<keyword evidence="2" id="KW-0812">Transmembrane</keyword>
<accession>A0A1D2M303</accession>
<reference evidence="3 4" key="1">
    <citation type="journal article" date="2016" name="Genome Biol. Evol.">
        <title>Gene Family Evolution Reflects Adaptation to Soil Environmental Stressors in the Genome of the Collembolan Orchesella cincta.</title>
        <authorList>
            <person name="Faddeeva-Vakhrusheva A."/>
            <person name="Derks M.F."/>
            <person name="Anvar S.Y."/>
            <person name="Agamennone V."/>
            <person name="Suring W."/>
            <person name="Smit S."/>
            <person name="van Straalen N.M."/>
            <person name="Roelofs D."/>
        </authorList>
    </citation>
    <scope>NUCLEOTIDE SEQUENCE [LARGE SCALE GENOMIC DNA]</scope>
    <source>
        <tissue evidence="3">Mixed pool</tissue>
    </source>
</reference>
<keyword evidence="2" id="KW-1133">Transmembrane helix</keyword>
<name>A0A1D2M303_ORCCI</name>
<evidence type="ECO:0000313" key="3">
    <source>
        <dbReference type="EMBL" id="ODM87324.1"/>
    </source>
</evidence>
<dbReference type="Proteomes" id="UP000094527">
    <property type="component" value="Unassembled WGS sequence"/>
</dbReference>
<dbReference type="EMBL" id="LJIJ01005562">
    <property type="protein sequence ID" value="ODM87324.1"/>
    <property type="molecule type" value="Genomic_DNA"/>
</dbReference>
<gene>
    <name evidence="3" type="ORF">Ocin01_19358</name>
</gene>
<proteinExistence type="predicted"/>
<organism evidence="3 4">
    <name type="scientific">Orchesella cincta</name>
    <name type="common">Springtail</name>
    <name type="synonym">Podura cincta</name>
    <dbReference type="NCBI Taxonomy" id="48709"/>
    <lineage>
        <taxon>Eukaryota</taxon>
        <taxon>Metazoa</taxon>
        <taxon>Ecdysozoa</taxon>
        <taxon>Arthropoda</taxon>
        <taxon>Hexapoda</taxon>
        <taxon>Collembola</taxon>
        <taxon>Entomobryomorpha</taxon>
        <taxon>Entomobryoidea</taxon>
        <taxon>Orchesellidae</taxon>
        <taxon>Orchesellinae</taxon>
        <taxon>Orchesella</taxon>
    </lineage>
</organism>
<dbReference type="AlphaFoldDB" id="A0A1D2M303"/>
<feature type="transmembrane region" description="Helical" evidence="2">
    <location>
        <begin position="253"/>
        <end position="274"/>
    </location>
</feature>
<evidence type="ECO:0000256" key="2">
    <source>
        <dbReference type="SAM" id="Phobius"/>
    </source>
</evidence>
<evidence type="ECO:0000256" key="1">
    <source>
        <dbReference type="SAM" id="MobiDB-lite"/>
    </source>
</evidence>
<keyword evidence="4" id="KW-1185">Reference proteome</keyword>
<feature type="region of interest" description="Disordered" evidence="1">
    <location>
        <begin position="223"/>
        <end position="248"/>
    </location>
</feature>
<comment type="caution">
    <text evidence="3">The sequence shown here is derived from an EMBL/GenBank/DDBJ whole genome shotgun (WGS) entry which is preliminary data.</text>
</comment>
<sequence length="291" mass="32707">MSDSPKKIVDVSGEDYDQEWPSIESKTVAFKKEVEEKSYDGDIDEPYSQRVLDQIRFRNRIQSSAEYLDPVLLKKLFDDMAPPPPTTESPLYTSPSSSKFRALPPGHKSPVKKSLDLLNNSPPPIPLARFLGNKSPPPPQEITRFVGNKLYTPPPPPPPAKEIIGNKLFSPPPQPPPTRFVGNISPPTKFVGNNAPQVKDIIRFVGNNSPPPPPAKEIIGNKLFSPPPQPPPTRFVGNKSPPSPSQENTQTLVWPWVLVPIVLISFIIWMVWFFRRRKHVPLIEDEYDHLP</sequence>